<sequence>MTRSGRACPHPASSMTVDMLPPYEPSPLVLPDYSRTPSDDERTLAFTPRPGVTTREPEQRSHVKCFKEAIIIFKDQDEGVRLPTYSRGGIVSGEIGLTCPDQVLEVNVKLYGQMSLMAAEYGTSGATLVSHKETLWASKPAGGASRPCPSILPFSIRIPCTYTSRDGKTTRLPPTFEHIFMSIPALIVKCNYSLSITIVKTRRYRFASWNVSKTFSVVLNYRPRTRPQRPFVMVDTVFSSLKPVPEEWRQLVATSETRFGSSGTPIVCHLLIPSVQTFAITDAIPFHVQLCSSLESLYELVPPSSCLLDPEKKRKDNSFLPRDSDGVRVRIVRQIQVEVDGHKRVRTVTIGTSKLNPMPPALAEVHSTNEICVDWQGEVKCMEDITCGGFSAGGLLVKDFIVLDLIPITVRESFLLPIQLSQPIRLVTDTWTDTDGVHPQDT</sequence>
<dbReference type="Proteomes" id="UP000521943">
    <property type="component" value="Unassembled WGS sequence"/>
</dbReference>
<name>A0A8H6MDT4_9AGAR</name>
<dbReference type="OrthoDB" id="3252135at2759"/>
<feature type="region of interest" description="Disordered" evidence="1">
    <location>
        <begin position="1"/>
        <end position="59"/>
    </location>
</feature>
<evidence type="ECO:0000313" key="3">
    <source>
        <dbReference type="Proteomes" id="UP000521943"/>
    </source>
</evidence>
<proteinExistence type="predicted"/>
<evidence type="ECO:0000313" key="2">
    <source>
        <dbReference type="EMBL" id="KAF6760352.1"/>
    </source>
</evidence>
<reference evidence="2 3" key="1">
    <citation type="submission" date="2020-07" db="EMBL/GenBank/DDBJ databases">
        <title>Comparative genomics of pyrophilous fungi reveals a link between fire events and developmental genes.</title>
        <authorList>
            <consortium name="DOE Joint Genome Institute"/>
            <person name="Steindorff A.S."/>
            <person name="Carver A."/>
            <person name="Calhoun S."/>
            <person name="Stillman K."/>
            <person name="Liu H."/>
            <person name="Lipzen A."/>
            <person name="Pangilinan J."/>
            <person name="Labutti K."/>
            <person name="Bruns T.D."/>
            <person name="Grigoriev I.V."/>
        </authorList>
    </citation>
    <scope>NUCLEOTIDE SEQUENCE [LARGE SCALE GENOMIC DNA]</scope>
    <source>
        <strain evidence="2 3">CBS 144469</strain>
    </source>
</reference>
<accession>A0A8H6MDT4</accession>
<gene>
    <name evidence="2" type="ORF">DFP72DRAFT_883908</name>
</gene>
<protein>
    <submittedName>
        <fullName evidence="2">Uncharacterized protein</fullName>
    </submittedName>
</protein>
<evidence type="ECO:0000256" key="1">
    <source>
        <dbReference type="SAM" id="MobiDB-lite"/>
    </source>
</evidence>
<keyword evidence="3" id="KW-1185">Reference proteome</keyword>
<dbReference type="EMBL" id="JACGCI010000013">
    <property type="protein sequence ID" value="KAF6760352.1"/>
    <property type="molecule type" value="Genomic_DNA"/>
</dbReference>
<dbReference type="AlphaFoldDB" id="A0A8H6MDT4"/>
<comment type="caution">
    <text evidence="2">The sequence shown here is derived from an EMBL/GenBank/DDBJ whole genome shotgun (WGS) entry which is preliminary data.</text>
</comment>
<organism evidence="2 3">
    <name type="scientific">Ephemerocybe angulata</name>
    <dbReference type="NCBI Taxonomy" id="980116"/>
    <lineage>
        <taxon>Eukaryota</taxon>
        <taxon>Fungi</taxon>
        <taxon>Dikarya</taxon>
        <taxon>Basidiomycota</taxon>
        <taxon>Agaricomycotina</taxon>
        <taxon>Agaricomycetes</taxon>
        <taxon>Agaricomycetidae</taxon>
        <taxon>Agaricales</taxon>
        <taxon>Agaricineae</taxon>
        <taxon>Psathyrellaceae</taxon>
        <taxon>Ephemerocybe</taxon>
    </lineage>
</organism>